<dbReference type="PANTHER" id="PTHR11051">
    <property type="entry name" value="GLYCOSYL HYDROLASE-RELATED"/>
    <property type="match status" value="1"/>
</dbReference>
<feature type="active site" description="Proton donor" evidence="4">
    <location>
        <position position="579"/>
    </location>
</feature>
<evidence type="ECO:0000259" key="6">
    <source>
        <dbReference type="Pfam" id="PF03632"/>
    </source>
</evidence>
<dbReference type="InterPro" id="IPR012341">
    <property type="entry name" value="6hp_glycosidase-like_sf"/>
</dbReference>
<dbReference type="InterPro" id="IPR011013">
    <property type="entry name" value="Gal_mutarotase_sf_dom"/>
</dbReference>
<comment type="similarity">
    <text evidence="1">Belongs to the glycosyl hydrolase 65 family.</text>
</comment>
<reference evidence="9" key="2">
    <citation type="submission" date="2020-09" db="EMBL/GenBank/DDBJ databases">
        <authorList>
            <person name="Sun Q."/>
            <person name="Sedlacek I."/>
        </authorList>
    </citation>
    <scope>NUCLEOTIDE SEQUENCE</scope>
    <source>
        <strain evidence="9">CCM 8433</strain>
    </source>
</reference>
<dbReference type="Gene3D" id="2.70.98.40">
    <property type="entry name" value="Glycoside hydrolase, family 65, N-terminal domain"/>
    <property type="match status" value="1"/>
</dbReference>
<evidence type="ECO:0000256" key="4">
    <source>
        <dbReference type="PIRSR" id="PIRSR036289-50"/>
    </source>
</evidence>
<name>A0A917N565_9ENTE</name>
<accession>A0A917N565</accession>
<sequence>MTILHLSKTNDHWTALLTNKQSMSVTQWNAETVQQLIDWLASHQVIGGTLAEKILFFNEQAQLTELADYLTEKLNLPFVIGQADEWQEKAMSIPWKVTYEGYSPGKDEYSVESLLTVGNGYLGIRGTTPEMAISDATYPATYLASLYNTAYSKVGEQIIANEDFVNAPNVQKMTVCVDGESFDFSNDQLQSITRELNLKTGLFQSWVTIELGENKQIALHTKRFVSMADVHDTYVAYTITPLNFSGNITLLAEIDGAVYNYNVARYRDLNRHHLDVVSYEHQETNFVLTTRTKESHITVVQQGTLRSPDVSLADLALEKHENHFIQKVDFYAERNQSYTFERVTTTQQYRKEQSVPTASNDVNIAYPSFEVAYQASQQAWEKLWKRAAIVVEGDLMSQKLLNLHTYHLLASASPNGNQQLDASVTARGLHGEAYRGHIFWDELFILPFYLAHFPETAKQLLLYRYHRLPQAKRNAQEAGYKGSMFPWQSGLDGTEQSQKVHLNPISGQWKEDHSRLQRHVSLAVAYNVWQYYNQTDDDDFMRTYGLEMLLEIAHFWQSAAVYNAETKRYSIPGVMGPDEFHESYPGAEQGGLTDNAYTNMMVVWLFETIQTLQASFEATTFQALLQKIEAPKDFLAQLDQMKHRLHLEINSDGVIAQFSGYFDLKELDWDAYRQKYGNIYRMDRILNAEGKSADDYKVAKQADTLMIFYNFAKNQVDQILTDLEYTLPEDYVKKNLDYYLKRTSHGSTLSRIVHAQLASMVEQEDFAWQLFKEALASDYRDIQGGTTAEGIHAGVMAATLWIPLSTFAGLDLRQNRVLFQPKLPAHWQQIQFSFTWKQIDFSVIVTKQDLTITASHDCFIYLGEQKISLTKNQKTTQTYEGA</sequence>
<dbReference type="GO" id="GO:0016757">
    <property type="term" value="F:glycosyltransferase activity"/>
    <property type="evidence" value="ECO:0007669"/>
    <property type="project" value="UniProtKB-KW"/>
</dbReference>
<evidence type="ECO:0000259" key="8">
    <source>
        <dbReference type="Pfam" id="PF03636"/>
    </source>
</evidence>
<evidence type="ECO:0000256" key="1">
    <source>
        <dbReference type="ARBA" id="ARBA00006768"/>
    </source>
</evidence>
<dbReference type="InterPro" id="IPR005195">
    <property type="entry name" value="Glyco_hydro_65_M"/>
</dbReference>
<dbReference type="Pfam" id="PF03633">
    <property type="entry name" value="Glyco_hydro_65C"/>
    <property type="match status" value="1"/>
</dbReference>
<dbReference type="GO" id="GO:0030246">
    <property type="term" value="F:carbohydrate binding"/>
    <property type="evidence" value="ECO:0007669"/>
    <property type="project" value="InterPro"/>
</dbReference>
<dbReference type="Gene3D" id="1.50.10.10">
    <property type="match status" value="1"/>
</dbReference>
<dbReference type="InterPro" id="IPR008928">
    <property type="entry name" value="6-hairpin_glycosidase_sf"/>
</dbReference>
<evidence type="ECO:0000256" key="5">
    <source>
        <dbReference type="PIRSR" id="PIRSR036289-51"/>
    </source>
</evidence>
<reference evidence="9" key="1">
    <citation type="journal article" date="2014" name="Int. J. Syst. Evol. Microbiol.">
        <title>Complete genome sequence of Corynebacterium casei LMG S-19264T (=DSM 44701T), isolated from a smear-ripened cheese.</title>
        <authorList>
            <consortium name="US DOE Joint Genome Institute (JGI-PGF)"/>
            <person name="Walter F."/>
            <person name="Albersmeier A."/>
            <person name="Kalinowski J."/>
            <person name="Ruckert C."/>
        </authorList>
    </citation>
    <scope>NUCLEOTIDE SEQUENCE</scope>
    <source>
        <strain evidence="9">CCM 8433</strain>
    </source>
</reference>
<keyword evidence="10" id="KW-1185">Reference proteome</keyword>
<dbReference type="GO" id="GO:0005975">
    <property type="term" value="P:carbohydrate metabolic process"/>
    <property type="evidence" value="ECO:0007669"/>
    <property type="project" value="InterPro"/>
</dbReference>
<dbReference type="EMBL" id="BMDT01000011">
    <property type="protein sequence ID" value="GGI66468.1"/>
    <property type="molecule type" value="Genomic_DNA"/>
</dbReference>
<evidence type="ECO:0000313" key="10">
    <source>
        <dbReference type="Proteomes" id="UP000622610"/>
    </source>
</evidence>
<organism evidence="9 10">
    <name type="scientific">Enterococcus alcedinis</name>
    <dbReference type="NCBI Taxonomy" id="1274384"/>
    <lineage>
        <taxon>Bacteria</taxon>
        <taxon>Bacillati</taxon>
        <taxon>Bacillota</taxon>
        <taxon>Bacilli</taxon>
        <taxon>Lactobacillales</taxon>
        <taxon>Enterococcaceae</taxon>
        <taxon>Enterococcus</taxon>
    </lineage>
</organism>
<dbReference type="Pfam" id="PF03636">
    <property type="entry name" value="Glyco_hydro_65N"/>
    <property type="match status" value="1"/>
</dbReference>
<keyword evidence="9" id="KW-0378">Hydrolase</keyword>
<keyword evidence="2" id="KW-0328">Glycosyltransferase</keyword>
<feature type="domain" description="Glycoside hydrolase family 65 C-terminal" evidence="7">
    <location>
        <begin position="812"/>
        <end position="854"/>
    </location>
</feature>
<dbReference type="RefSeq" id="WP_188368294.1">
    <property type="nucleotide sequence ID" value="NZ_BMDT01000011.1"/>
</dbReference>
<dbReference type="InterPro" id="IPR017045">
    <property type="entry name" value="Malt_Pase/Glycosyl_Hdrlase"/>
</dbReference>
<dbReference type="Pfam" id="PF03632">
    <property type="entry name" value="Glyco_hydro_65m"/>
    <property type="match status" value="1"/>
</dbReference>
<evidence type="ECO:0000256" key="3">
    <source>
        <dbReference type="ARBA" id="ARBA00022679"/>
    </source>
</evidence>
<keyword evidence="3" id="KW-0808">Transferase</keyword>
<dbReference type="AlphaFoldDB" id="A0A917N565"/>
<comment type="caution">
    <text evidence="9">The sequence shown here is derived from an EMBL/GenBank/DDBJ whole genome shotgun (WGS) entry which is preliminary data.</text>
</comment>
<dbReference type="InterPro" id="IPR005194">
    <property type="entry name" value="Glyco_hydro_65_C"/>
</dbReference>
<dbReference type="PIRSF" id="PIRSF036289">
    <property type="entry name" value="Glycosyl_hydrolase_malt_phosph"/>
    <property type="match status" value="1"/>
</dbReference>
<dbReference type="Gene3D" id="2.60.420.10">
    <property type="entry name" value="Maltose phosphorylase, domain 3"/>
    <property type="match status" value="1"/>
</dbReference>
<feature type="binding site" evidence="5">
    <location>
        <begin position="440"/>
        <end position="441"/>
    </location>
    <ligand>
        <name>substrate</name>
    </ligand>
</feature>
<dbReference type="InterPro" id="IPR005196">
    <property type="entry name" value="Glyco_hydro_65_N"/>
</dbReference>
<feature type="domain" description="Glycoside hydrolase family 65 central catalytic" evidence="6">
    <location>
        <begin position="403"/>
        <end position="800"/>
    </location>
</feature>
<dbReference type="SUPFAM" id="SSF74650">
    <property type="entry name" value="Galactose mutarotase-like"/>
    <property type="match status" value="1"/>
</dbReference>
<feature type="domain" description="Glycoside hydrolase family 65 N-terminal" evidence="8">
    <location>
        <begin position="98"/>
        <end position="345"/>
    </location>
</feature>
<evidence type="ECO:0000259" key="7">
    <source>
        <dbReference type="Pfam" id="PF03633"/>
    </source>
</evidence>
<protein>
    <submittedName>
        <fullName evidence="9">Glycosyl hydrolase</fullName>
    </submittedName>
</protein>
<evidence type="ECO:0000313" key="9">
    <source>
        <dbReference type="EMBL" id="GGI66468.1"/>
    </source>
</evidence>
<dbReference type="PANTHER" id="PTHR11051:SF8">
    <property type="entry name" value="PROTEIN-GLUCOSYLGALACTOSYLHYDROXYLYSINE GLUCOSIDASE"/>
    <property type="match status" value="1"/>
</dbReference>
<dbReference type="GO" id="GO:0004553">
    <property type="term" value="F:hydrolase activity, hydrolyzing O-glycosyl compounds"/>
    <property type="evidence" value="ECO:0007669"/>
    <property type="project" value="TreeGrafter"/>
</dbReference>
<dbReference type="InterPro" id="IPR037018">
    <property type="entry name" value="GH65_N"/>
</dbReference>
<dbReference type="Proteomes" id="UP000622610">
    <property type="component" value="Unassembled WGS sequence"/>
</dbReference>
<feature type="binding site" evidence="5">
    <location>
        <begin position="700"/>
        <end position="701"/>
    </location>
    <ligand>
        <name>substrate</name>
    </ligand>
</feature>
<proteinExistence type="inferred from homology"/>
<gene>
    <name evidence="9" type="ORF">GCM10011482_21220</name>
</gene>
<dbReference type="SUPFAM" id="SSF48208">
    <property type="entry name" value="Six-hairpin glycosidases"/>
    <property type="match status" value="1"/>
</dbReference>
<evidence type="ECO:0000256" key="2">
    <source>
        <dbReference type="ARBA" id="ARBA00022676"/>
    </source>
</evidence>